<keyword evidence="2" id="KW-1185">Reference proteome</keyword>
<dbReference type="RefSeq" id="WP_182955598.1">
    <property type="nucleotide sequence ID" value="NZ_WNXC01000002.1"/>
</dbReference>
<reference evidence="1 2" key="1">
    <citation type="submission" date="2019-11" db="EMBL/GenBank/DDBJ databases">
        <title>Description of Pedobacter sp. LMG 31462T.</title>
        <authorList>
            <person name="Carlier A."/>
            <person name="Qi S."/>
            <person name="Vandamme P."/>
        </authorList>
    </citation>
    <scope>NUCLEOTIDE SEQUENCE [LARGE SCALE GENOMIC DNA]</scope>
    <source>
        <strain evidence="1 2">LMG 31462</strain>
    </source>
</reference>
<accession>A0ABR6EUE6</accession>
<dbReference type="NCBIfam" id="TIGR01784">
    <property type="entry name" value="T_den_put_tspse"/>
    <property type="match status" value="1"/>
</dbReference>
<sequence length="298" mass="34438">MTALITTCPFVDPLTDFGFKYLFGAETNKGFLISFLNAVFKGEKKIVAIEYGAIESAGNLQKLKKVFFDVTCTADNGKKFIIEMQQKKQEYFRDRCIFYLSRSINEQVSMGKRWQRPLKEIYLIALLNFKLTDSEPGSYLQNIALINKDTGKAFYNKLGFKFFELPCFNKKEEELETDLDKWLYTLKNMSTLTKVPLSFMDGVFFEFFQEAELNKMSKIDREIYASNFKTYNDHENTISYARKEGKIEGKAEGKAEGQIEGATKTRLLIARNLKQLGFPIDQIHKITKLPMTQIDSME</sequence>
<evidence type="ECO:0000313" key="1">
    <source>
        <dbReference type="EMBL" id="MBB2148890.1"/>
    </source>
</evidence>
<dbReference type="Proteomes" id="UP000636110">
    <property type="component" value="Unassembled WGS sequence"/>
</dbReference>
<comment type="caution">
    <text evidence="1">The sequence shown here is derived from an EMBL/GenBank/DDBJ whole genome shotgun (WGS) entry which is preliminary data.</text>
</comment>
<name>A0ABR6EUE6_9SPHI</name>
<gene>
    <name evidence="1" type="ORF">GM920_08190</name>
</gene>
<dbReference type="PANTHER" id="PTHR41317">
    <property type="entry name" value="PD-(D_E)XK NUCLEASE FAMILY TRANSPOSASE"/>
    <property type="match status" value="1"/>
</dbReference>
<dbReference type="InterPro" id="IPR010106">
    <property type="entry name" value="RpnA"/>
</dbReference>
<organism evidence="1 2">
    <name type="scientific">Pedobacter gandavensis</name>
    <dbReference type="NCBI Taxonomy" id="2679963"/>
    <lineage>
        <taxon>Bacteria</taxon>
        <taxon>Pseudomonadati</taxon>
        <taxon>Bacteroidota</taxon>
        <taxon>Sphingobacteriia</taxon>
        <taxon>Sphingobacteriales</taxon>
        <taxon>Sphingobacteriaceae</taxon>
        <taxon>Pedobacter</taxon>
    </lineage>
</organism>
<dbReference type="Pfam" id="PF12784">
    <property type="entry name" value="PDDEXK_2"/>
    <property type="match status" value="1"/>
</dbReference>
<dbReference type="PANTHER" id="PTHR41317:SF1">
    <property type="entry name" value="PD-(D_E)XK NUCLEASE FAMILY TRANSPOSASE"/>
    <property type="match status" value="1"/>
</dbReference>
<protein>
    <submittedName>
        <fullName evidence="1">Rpn family recombination-promoting nuclease/putative transposase</fullName>
    </submittedName>
</protein>
<evidence type="ECO:0000313" key="2">
    <source>
        <dbReference type="Proteomes" id="UP000636110"/>
    </source>
</evidence>
<proteinExistence type="predicted"/>
<dbReference type="EMBL" id="WNXC01000002">
    <property type="protein sequence ID" value="MBB2148890.1"/>
    <property type="molecule type" value="Genomic_DNA"/>
</dbReference>